<dbReference type="Proteomes" id="UP000609849">
    <property type="component" value="Unassembled WGS sequence"/>
</dbReference>
<comment type="caution">
    <text evidence="12">The sequence shown here is derived from an EMBL/GenBank/DDBJ whole genome shotgun (WGS) entry which is preliminary data.</text>
</comment>
<gene>
    <name evidence="8 12" type="primary">nadE</name>
    <name evidence="12" type="ORF">H8923_12310</name>
</gene>
<evidence type="ECO:0000259" key="11">
    <source>
        <dbReference type="Pfam" id="PF02540"/>
    </source>
</evidence>
<accession>A0ABR7JRK9</accession>
<dbReference type="Pfam" id="PF02540">
    <property type="entry name" value="NAD_synthase"/>
    <property type="match status" value="1"/>
</dbReference>
<name>A0ABR7JRK9_9FIRM</name>
<sequence>MQASLKTDIEIKIEKTVEWLREKVKEANCKGLVVGVSGGIDSAVVCNLIKRAFPENSVGVIMEINSNPKDKEDALKVINGCGIKHIELDLTKQQEEILNKVFNQLQNKEIYNENNKQISDANLRARVRMSTLYTVANNLNYLVVGTDNAAEVYTGYFTKYGDGGVDLLPIANITKAEVYEWAKVLGVHEDVINRAPSAGLWEGQTDENEMGTTYNMIDAVVEGRLEVVPQKDREIIERLHRISAHKRAVAPAPPKF</sequence>
<dbReference type="Gene3D" id="3.40.50.620">
    <property type="entry name" value="HUPs"/>
    <property type="match status" value="1"/>
</dbReference>
<keyword evidence="13" id="KW-1185">Reference proteome</keyword>
<keyword evidence="4 8" id="KW-0547">Nucleotide-binding</keyword>
<dbReference type="InterPro" id="IPR022310">
    <property type="entry name" value="NAD/GMP_synthase"/>
</dbReference>
<feature type="binding site" description="in other chain" evidence="8">
    <location>
        <position position="159"/>
    </location>
    <ligand>
        <name>deamido-NAD(+)</name>
        <dbReference type="ChEBI" id="CHEBI:58437"/>
        <note>ligand shared between two neighboring subunits</note>
    </ligand>
</feature>
<dbReference type="InterPro" id="IPR003694">
    <property type="entry name" value="NAD_synthase"/>
</dbReference>
<comment type="similarity">
    <text evidence="1 8 9">Belongs to the NAD synthetase family.</text>
</comment>
<reference evidence="12 13" key="1">
    <citation type="submission" date="2020-08" db="EMBL/GenBank/DDBJ databases">
        <authorList>
            <person name="Liu C."/>
            <person name="Sun Q."/>
        </authorList>
    </citation>
    <scope>NUCLEOTIDE SEQUENCE [LARGE SCALE GENOMIC DNA]</scope>
    <source>
        <strain evidence="12 13">NSJ-18</strain>
    </source>
</reference>
<feature type="binding site" evidence="8">
    <location>
        <position position="41"/>
    </location>
    <ligand>
        <name>Mg(2+)</name>
        <dbReference type="ChEBI" id="CHEBI:18420"/>
    </ligand>
</feature>
<organism evidence="12 13">
    <name type="scientific">Romboutsia faecis</name>
    <dbReference type="NCBI Taxonomy" id="2764597"/>
    <lineage>
        <taxon>Bacteria</taxon>
        <taxon>Bacillati</taxon>
        <taxon>Bacillota</taxon>
        <taxon>Clostridia</taxon>
        <taxon>Peptostreptococcales</taxon>
        <taxon>Peptostreptococcaceae</taxon>
        <taxon>Romboutsia</taxon>
    </lineage>
</organism>
<evidence type="ECO:0000256" key="5">
    <source>
        <dbReference type="ARBA" id="ARBA00022840"/>
    </source>
</evidence>
<evidence type="ECO:0000256" key="8">
    <source>
        <dbReference type="HAMAP-Rule" id="MF_00193"/>
    </source>
</evidence>
<dbReference type="PANTHER" id="PTHR23090">
    <property type="entry name" value="NH 3 /GLUTAMINE-DEPENDENT NAD + SYNTHETASE"/>
    <property type="match status" value="1"/>
</dbReference>
<dbReference type="InterPro" id="IPR014729">
    <property type="entry name" value="Rossmann-like_a/b/a_fold"/>
</dbReference>
<feature type="binding site" evidence="8">
    <location>
        <position position="146"/>
    </location>
    <ligand>
        <name>ATP</name>
        <dbReference type="ChEBI" id="CHEBI:30616"/>
    </ligand>
</feature>
<feature type="binding site" evidence="8">
    <location>
        <begin position="35"/>
        <end position="42"/>
    </location>
    <ligand>
        <name>ATP</name>
        <dbReference type="ChEBI" id="CHEBI:30616"/>
    </ligand>
</feature>
<evidence type="ECO:0000256" key="7">
    <source>
        <dbReference type="ARBA" id="ARBA00023027"/>
    </source>
</evidence>
<feature type="binding site" evidence="8">
    <location>
        <position position="166"/>
    </location>
    <ligand>
        <name>deamido-NAD(+)</name>
        <dbReference type="ChEBI" id="CHEBI:58437"/>
        <note>ligand shared between two neighboring subunits</note>
    </ligand>
</feature>
<keyword evidence="2 8" id="KW-0436">Ligase</keyword>
<dbReference type="SUPFAM" id="SSF52402">
    <property type="entry name" value="Adenine nucleotide alpha hydrolases-like"/>
    <property type="match status" value="1"/>
</dbReference>
<keyword evidence="6 8" id="KW-0460">Magnesium</keyword>
<feature type="binding site" evidence="8">
    <location>
        <position position="197"/>
    </location>
    <ligand>
        <name>ATP</name>
        <dbReference type="ChEBI" id="CHEBI:30616"/>
    </ligand>
</feature>
<dbReference type="HAMAP" id="MF_00193">
    <property type="entry name" value="NadE_ammonia_dep"/>
    <property type="match status" value="1"/>
</dbReference>
<keyword evidence="3 8" id="KW-0479">Metal-binding</keyword>
<evidence type="ECO:0000256" key="4">
    <source>
        <dbReference type="ARBA" id="ARBA00022741"/>
    </source>
</evidence>
<feature type="binding site" evidence="8">
    <location>
        <position position="175"/>
    </location>
    <ligand>
        <name>ATP</name>
        <dbReference type="ChEBI" id="CHEBI:30616"/>
    </ligand>
</feature>
<comment type="subunit">
    <text evidence="8">Homodimer.</text>
</comment>
<dbReference type="NCBIfam" id="TIGR00552">
    <property type="entry name" value="nadE"/>
    <property type="match status" value="1"/>
</dbReference>
<comment type="pathway">
    <text evidence="8">Cofactor biosynthesis; NAD(+) biosynthesis; NAD(+) from deamido-NAD(+) (ammonia route): step 1/1.</text>
</comment>
<dbReference type="RefSeq" id="WP_147539864.1">
    <property type="nucleotide sequence ID" value="NZ_JACRWE010000005.1"/>
</dbReference>
<feature type="binding site" description="in other chain" evidence="8">
    <location>
        <position position="126"/>
    </location>
    <ligand>
        <name>deamido-NAD(+)</name>
        <dbReference type="ChEBI" id="CHEBI:58437"/>
        <note>ligand shared between two neighboring subunits</note>
    </ligand>
</feature>
<dbReference type="InterPro" id="IPR022926">
    <property type="entry name" value="NH(3)-dep_NAD(+)_synth"/>
</dbReference>
<keyword evidence="5 8" id="KW-0067">ATP-binding</keyword>
<evidence type="ECO:0000256" key="9">
    <source>
        <dbReference type="RuleBase" id="RU003811"/>
    </source>
</evidence>
<feature type="binding site" evidence="8">
    <location>
        <position position="151"/>
    </location>
    <ligand>
        <name>Mg(2+)</name>
        <dbReference type="ChEBI" id="CHEBI:18420"/>
    </ligand>
</feature>
<dbReference type="GO" id="GO:0008795">
    <property type="term" value="F:NAD+ synthase activity"/>
    <property type="evidence" value="ECO:0007669"/>
    <property type="project" value="UniProtKB-EC"/>
</dbReference>
<evidence type="ECO:0000256" key="2">
    <source>
        <dbReference type="ARBA" id="ARBA00022598"/>
    </source>
</evidence>
<keyword evidence="7 8" id="KW-0520">NAD</keyword>
<evidence type="ECO:0000256" key="1">
    <source>
        <dbReference type="ARBA" id="ARBA00005859"/>
    </source>
</evidence>
<proteinExistence type="inferred from homology"/>
<comment type="function">
    <text evidence="8">Catalyzes the ATP-dependent amidation of deamido-NAD to form NAD. Uses ammonia as a nitrogen source.</text>
</comment>
<dbReference type="EC" id="6.3.1.5" evidence="8 10"/>
<evidence type="ECO:0000256" key="3">
    <source>
        <dbReference type="ARBA" id="ARBA00022723"/>
    </source>
</evidence>
<protein>
    <recommendedName>
        <fullName evidence="8 10">NH(3)-dependent NAD(+) synthetase</fullName>
        <ecNumber evidence="8 10">6.3.1.5</ecNumber>
    </recommendedName>
</protein>
<evidence type="ECO:0000256" key="6">
    <source>
        <dbReference type="ARBA" id="ARBA00022842"/>
    </source>
</evidence>
<dbReference type="CDD" id="cd00553">
    <property type="entry name" value="NAD_synthase"/>
    <property type="match status" value="1"/>
</dbReference>
<evidence type="ECO:0000256" key="10">
    <source>
        <dbReference type="RuleBase" id="RU003812"/>
    </source>
</evidence>
<evidence type="ECO:0000313" key="12">
    <source>
        <dbReference type="EMBL" id="MBC5997549.1"/>
    </source>
</evidence>
<dbReference type="EMBL" id="JACRWE010000005">
    <property type="protein sequence ID" value="MBC5997549.1"/>
    <property type="molecule type" value="Genomic_DNA"/>
</dbReference>
<feature type="binding site" description="in other chain" evidence="8">
    <location>
        <begin position="245"/>
        <end position="246"/>
    </location>
    <ligand>
        <name>deamido-NAD(+)</name>
        <dbReference type="ChEBI" id="CHEBI:58437"/>
        <note>ligand shared between two neighboring subunits</note>
    </ligand>
</feature>
<dbReference type="PANTHER" id="PTHR23090:SF9">
    <property type="entry name" value="GLUTAMINE-DEPENDENT NAD(+) SYNTHETASE"/>
    <property type="match status" value="1"/>
</dbReference>
<feature type="domain" description="NAD/GMP synthase" evidence="11">
    <location>
        <begin position="13"/>
        <end position="247"/>
    </location>
</feature>
<comment type="catalytic activity">
    <reaction evidence="8 10">
        <text>deamido-NAD(+) + NH4(+) + ATP = AMP + diphosphate + NAD(+) + H(+)</text>
        <dbReference type="Rhea" id="RHEA:21188"/>
        <dbReference type="ChEBI" id="CHEBI:15378"/>
        <dbReference type="ChEBI" id="CHEBI:28938"/>
        <dbReference type="ChEBI" id="CHEBI:30616"/>
        <dbReference type="ChEBI" id="CHEBI:33019"/>
        <dbReference type="ChEBI" id="CHEBI:57540"/>
        <dbReference type="ChEBI" id="CHEBI:58437"/>
        <dbReference type="ChEBI" id="CHEBI:456215"/>
        <dbReference type="EC" id="6.3.1.5"/>
    </reaction>
</comment>
<evidence type="ECO:0000313" key="13">
    <source>
        <dbReference type="Proteomes" id="UP000609849"/>
    </source>
</evidence>